<dbReference type="Pfam" id="PF12801">
    <property type="entry name" value="Fer4_5"/>
    <property type="match status" value="1"/>
</dbReference>
<accession>A0A368L4I5</accession>
<dbReference type="Gene3D" id="2.60.40.10">
    <property type="entry name" value="Immunoglobulins"/>
    <property type="match status" value="1"/>
</dbReference>
<protein>
    <submittedName>
        <fullName evidence="10">Cytochrome c oxidase accessory protein CcoG</fullName>
    </submittedName>
</protein>
<sequence length="537" mass="61293">MPADDLSPAAGLDIDRQQAEATESQAAASHHPHTTIPLAQVAADLKEKTVAQRQRLQNERPTKAPSDRDTDLDLYEVRKKIYPRAVEGWFATWRWSLVWLTQLLYYGTPWLQWNGRQAVLFDLAERKFYIFGLILWPQDFIYLTILLILSAFGLFLFTAVAGRLFCGYACPQTVYAEIFLWIERKIEGERGARQKLDEAPFSAHKFRIKATKFSVWGLIALWTGFTFVSYFTPMQELLREAHSSNGNLRFGGWESFWMLFYAGFTFLQAGFMREQVCKYMCPYARFQSAMFDKDTMVITYDQGRGEPRGARNKKADPATLGLGSCVDCGICVQVCPTGIDIRQGLQYECIGCAACIDACDQVMDKMHYPRGLIRYSTENGIKHKWDKSQMLRRILRPRILIYSGILLIILGLTLSSLLLRDPFKVDIIRDRGSLGREVADGYIENVYRVQIMNTDEQPYQFQFTPHGLDHIEIVGEPQFTLAATETRMIAIKLRVPPHTGKPGANPIQLDIERIPLNDAATLTHAVVHEKAVFHIPR</sequence>
<dbReference type="GO" id="GO:0046872">
    <property type="term" value="F:metal ion binding"/>
    <property type="evidence" value="ECO:0007669"/>
    <property type="project" value="UniProtKB-KW"/>
</dbReference>
<gene>
    <name evidence="10" type="primary">ccoG</name>
    <name evidence="10" type="ORF">DU000_04305</name>
</gene>
<feature type="domain" description="4Fe-4S ferredoxin-type" evidence="9">
    <location>
        <begin position="316"/>
        <end position="344"/>
    </location>
</feature>
<evidence type="ECO:0000313" key="10">
    <source>
        <dbReference type="EMBL" id="RCS58070.1"/>
    </source>
</evidence>
<evidence type="ECO:0000256" key="5">
    <source>
        <dbReference type="ARBA" id="ARBA00023004"/>
    </source>
</evidence>
<dbReference type="PANTHER" id="PTHR30176:SF3">
    <property type="entry name" value="FERREDOXIN-TYPE PROTEIN NAPH"/>
    <property type="match status" value="1"/>
</dbReference>
<keyword evidence="5" id="KW-0408">Iron</keyword>
<keyword evidence="4" id="KW-0249">Electron transport</keyword>
<evidence type="ECO:0000256" key="3">
    <source>
        <dbReference type="ARBA" id="ARBA00022723"/>
    </source>
</evidence>
<dbReference type="SUPFAM" id="SSF54862">
    <property type="entry name" value="4Fe-4S ferredoxins"/>
    <property type="match status" value="1"/>
</dbReference>
<dbReference type="InterPro" id="IPR032879">
    <property type="entry name" value="FixG_C"/>
</dbReference>
<keyword evidence="2" id="KW-0004">4Fe-4S</keyword>
<keyword evidence="3" id="KW-0479">Metal-binding</keyword>
<keyword evidence="8" id="KW-0472">Membrane</keyword>
<keyword evidence="8" id="KW-1133">Transmembrane helix</keyword>
<evidence type="ECO:0000259" key="9">
    <source>
        <dbReference type="PROSITE" id="PS51379"/>
    </source>
</evidence>
<reference evidence="10 11" key="1">
    <citation type="journal article" date="2018" name="Int. J. Syst. Evol. Microbiol.">
        <title>Parvibium lacunae gen. nov., sp. nov., a new member of the family Alcaligenaceae isolated from a freshwater pond.</title>
        <authorList>
            <person name="Chen W.M."/>
            <person name="Xie P.B."/>
            <person name="Hsu M.Y."/>
            <person name="Sheu S.Y."/>
        </authorList>
    </citation>
    <scope>NUCLEOTIDE SEQUENCE [LARGE SCALE GENOMIC DNA]</scope>
    <source>
        <strain evidence="10 11">KMB9</strain>
    </source>
</reference>
<feature type="transmembrane region" description="Helical" evidence="8">
    <location>
        <begin position="128"/>
        <end position="157"/>
    </location>
</feature>
<dbReference type="Pfam" id="PF11614">
    <property type="entry name" value="FixG_C"/>
    <property type="match status" value="1"/>
</dbReference>
<keyword evidence="6" id="KW-0411">Iron-sulfur</keyword>
<dbReference type="PANTHER" id="PTHR30176">
    <property type="entry name" value="FERREDOXIN-TYPE PROTEIN NAPH"/>
    <property type="match status" value="1"/>
</dbReference>
<keyword evidence="1" id="KW-0813">Transport</keyword>
<dbReference type="NCBIfam" id="TIGR02745">
    <property type="entry name" value="ccoG_rdxA_fixG"/>
    <property type="match status" value="1"/>
</dbReference>
<feature type="transmembrane region" description="Helical" evidence="8">
    <location>
        <begin position="399"/>
        <end position="419"/>
    </location>
</feature>
<evidence type="ECO:0000256" key="6">
    <source>
        <dbReference type="ARBA" id="ARBA00023014"/>
    </source>
</evidence>
<name>A0A368L4I5_9BURK</name>
<evidence type="ECO:0000256" key="4">
    <source>
        <dbReference type="ARBA" id="ARBA00022982"/>
    </source>
</evidence>
<evidence type="ECO:0000256" key="7">
    <source>
        <dbReference type="SAM" id="MobiDB-lite"/>
    </source>
</evidence>
<organism evidence="10 11">
    <name type="scientific">Parvibium lacunae</name>
    <dbReference type="NCBI Taxonomy" id="1888893"/>
    <lineage>
        <taxon>Bacteria</taxon>
        <taxon>Pseudomonadati</taxon>
        <taxon>Pseudomonadota</taxon>
        <taxon>Betaproteobacteria</taxon>
        <taxon>Burkholderiales</taxon>
        <taxon>Alcaligenaceae</taxon>
        <taxon>Parvibium</taxon>
    </lineage>
</organism>
<evidence type="ECO:0000256" key="8">
    <source>
        <dbReference type="SAM" id="Phobius"/>
    </source>
</evidence>
<keyword evidence="11" id="KW-1185">Reference proteome</keyword>
<evidence type="ECO:0000313" key="11">
    <source>
        <dbReference type="Proteomes" id="UP000252357"/>
    </source>
</evidence>
<evidence type="ECO:0000256" key="2">
    <source>
        <dbReference type="ARBA" id="ARBA00022485"/>
    </source>
</evidence>
<feature type="compositionally biased region" description="Low complexity" evidence="7">
    <location>
        <begin position="19"/>
        <end position="29"/>
    </location>
</feature>
<dbReference type="EMBL" id="QPGB01000002">
    <property type="protein sequence ID" value="RCS58070.1"/>
    <property type="molecule type" value="Genomic_DNA"/>
</dbReference>
<feature type="transmembrane region" description="Helical" evidence="8">
    <location>
        <begin position="252"/>
        <end position="271"/>
    </location>
</feature>
<dbReference type="PROSITE" id="PS51379">
    <property type="entry name" value="4FE4S_FER_2"/>
    <property type="match status" value="1"/>
</dbReference>
<dbReference type="Pfam" id="PF13746">
    <property type="entry name" value="Fer4_18"/>
    <property type="match status" value="1"/>
</dbReference>
<dbReference type="InterPro" id="IPR013783">
    <property type="entry name" value="Ig-like_fold"/>
</dbReference>
<dbReference type="OrthoDB" id="9811700at2"/>
<feature type="transmembrane region" description="Helical" evidence="8">
    <location>
        <begin position="213"/>
        <end position="232"/>
    </location>
</feature>
<dbReference type="GO" id="GO:0051539">
    <property type="term" value="F:4 iron, 4 sulfur cluster binding"/>
    <property type="evidence" value="ECO:0007669"/>
    <property type="project" value="UniProtKB-KW"/>
</dbReference>
<feature type="region of interest" description="Disordered" evidence="7">
    <location>
        <begin position="1"/>
        <end position="33"/>
    </location>
</feature>
<dbReference type="InterPro" id="IPR051684">
    <property type="entry name" value="Electron_Trans/Redox"/>
</dbReference>
<dbReference type="GO" id="GO:0005886">
    <property type="term" value="C:plasma membrane"/>
    <property type="evidence" value="ECO:0007669"/>
    <property type="project" value="TreeGrafter"/>
</dbReference>
<dbReference type="Proteomes" id="UP000252357">
    <property type="component" value="Unassembled WGS sequence"/>
</dbReference>
<dbReference type="InterPro" id="IPR017896">
    <property type="entry name" value="4Fe4S_Fe-S-bd"/>
</dbReference>
<keyword evidence="8" id="KW-0812">Transmembrane</keyword>
<dbReference type="AlphaFoldDB" id="A0A368L4I5"/>
<comment type="caution">
    <text evidence="10">The sequence shown here is derived from an EMBL/GenBank/DDBJ whole genome shotgun (WGS) entry which is preliminary data.</text>
</comment>
<dbReference type="InterPro" id="IPR017900">
    <property type="entry name" value="4Fe4S_Fe_S_CS"/>
</dbReference>
<evidence type="ECO:0000256" key="1">
    <source>
        <dbReference type="ARBA" id="ARBA00022448"/>
    </source>
</evidence>
<dbReference type="InterPro" id="IPR014116">
    <property type="entry name" value="Cyt_c_oxidase_cbb3_FixG"/>
</dbReference>
<dbReference type="PROSITE" id="PS00198">
    <property type="entry name" value="4FE4S_FER_1"/>
    <property type="match status" value="1"/>
</dbReference>
<proteinExistence type="predicted"/>
<dbReference type="RefSeq" id="WP_114402751.1">
    <property type="nucleotide sequence ID" value="NZ_QPGB01000002.1"/>
</dbReference>